<dbReference type="InterPro" id="IPR009056">
    <property type="entry name" value="Cyt_c-like_dom"/>
</dbReference>
<evidence type="ECO:0000256" key="6">
    <source>
        <dbReference type="PROSITE-ProRule" id="PRU00433"/>
    </source>
</evidence>
<dbReference type="Proteomes" id="UP001374803">
    <property type="component" value="Chromosome"/>
</dbReference>
<feature type="signal peptide" evidence="8">
    <location>
        <begin position="1"/>
        <end position="22"/>
    </location>
</feature>
<keyword evidence="8" id="KW-0732">Signal</keyword>
<keyword evidence="11" id="KW-1185">Reference proteome</keyword>
<evidence type="ECO:0000256" key="5">
    <source>
        <dbReference type="ARBA" id="ARBA00023004"/>
    </source>
</evidence>
<evidence type="ECO:0000313" key="10">
    <source>
        <dbReference type="EMBL" id="WXB09689.1"/>
    </source>
</evidence>
<keyword evidence="3 6" id="KW-0479">Metal-binding</keyword>
<evidence type="ECO:0000256" key="4">
    <source>
        <dbReference type="ARBA" id="ARBA00023002"/>
    </source>
</evidence>
<dbReference type="RefSeq" id="WP_394839362.1">
    <property type="nucleotide sequence ID" value="NZ_CP089929.1"/>
</dbReference>
<dbReference type="Pfam" id="PF03150">
    <property type="entry name" value="CCP_MauG"/>
    <property type="match status" value="1"/>
</dbReference>
<protein>
    <recommendedName>
        <fullName evidence="9">Cytochrome c domain-containing protein</fullName>
    </recommendedName>
</protein>
<evidence type="ECO:0000256" key="7">
    <source>
        <dbReference type="SAM" id="MobiDB-lite"/>
    </source>
</evidence>
<dbReference type="SUPFAM" id="SSF50969">
    <property type="entry name" value="YVTN repeat-like/Quinoprotein amine dehydrogenase"/>
    <property type="match status" value="1"/>
</dbReference>
<organism evidence="10 11">
    <name type="scientific">Pendulispora rubella</name>
    <dbReference type="NCBI Taxonomy" id="2741070"/>
    <lineage>
        <taxon>Bacteria</taxon>
        <taxon>Pseudomonadati</taxon>
        <taxon>Myxococcota</taxon>
        <taxon>Myxococcia</taxon>
        <taxon>Myxococcales</taxon>
        <taxon>Sorangiineae</taxon>
        <taxon>Pendulisporaceae</taxon>
        <taxon>Pendulispora</taxon>
    </lineage>
</organism>
<dbReference type="InterPro" id="IPR011044">
    <property type="entry name" value="Quino_amine_DH_bsu"/>
</dbReference>
<feature type="region of interest" description="Disordered" evidence="7">
    <location>
        <begin position="663"/>
        <end position="692"/>
    </location>
</feature>
<gene>
    <name evidence="10" type="ORF">LVJ94_20970</name>
</gene>
<keyword evidence="4" id="KW-0560">Oxidoreductase</keyword>
<dbReference type="Gene3D" id="2.130.10.10">
    <property type="entry name" value="YVTN repeat-like/Quinoprotein amine dehydrogenase"/>
    <property type="match status" value="2"/>
</dbReference>
<evidence type="ECO:0000313" key="11">
    <source>
        <dbReference type="Proteomes" id="UP001374803"/>
    </source>
</evidence>
<evidence type="ECO:0000259" key="9">
    <source>
        <dbReference type="PROSITE" id="PS51007"/>
    </source>
</evidence>
<evidence type="ECO:0000256" key="1">
    <source>
        <dbReference type="ARBA" id="ARBA00004196"/>
    </source>
</evidence>
<sequence length="992" mass="107711">MLAKTRYLTIGLGLVMAAAAGAPGCTTPSHGDLGSDALCDPTQDSCKNIGVGARVPASNLEPPKITTYKRSSLVAPFQLLPVGAQGRINEDNRPFTNADYTTPDVTVSTDSKLTEIQGQISEERVASGLPALATDIISPVDKFVTQQIPFRGNPSDVKYVNVDGQGKAYIPLGGDVSTPGNEVTIVDVNNSGRMKLINRVRVGIRPQRLALHPAGGLMFVCNQYSNYISIIDTKTDDILKANGKPVEIPTHYYCADVAFVPDDGINKDKAKMLVANRWRHSVLEYQVDIERDFQDQVVGIKEVKEIGEILDVGNNPYRLVVDDAQKNVFVANNKGGEVAKIDVANAKASGRMTINGASTDLTVINDLVYITTTTVDRGLPADEETLPTQVAGSPVKVKGIDGKQHVAHPGALKDRTRSYNFEDLRNGIYQLPIDLNPEQFNYYTDNNSGEPNFDDAVKVVDGAVPTTVIRNKRGDRIYVALGATDTVQELEVNTAAQPNTLRPRQTWHLDHRPFGLALDEDNGRLFVSDWASERLEVCDLNSRDGRKLGKLDLDYANPPYPATTVEIGERFFYEASWSNTGRKSCATCHVDELDTDGVGYANGATAPTAYHQVKPNHNLMETDSYFWNGSFANGNYTSLAFAAQTRPNCQLIEFGFIDGVSSNPKNRVGDPKGNLAQTAQDAECRPQSAGPRSSLIRNQARIDQIVAQGVAIMDQRIADITRDVKGGPFSRRALSRAIDAYSVAEPRLPPNPLQYASKSGQLDPAMTAQIQKGQQLFQNAGCAGCHTPGKFTDGLDHGRGAGWLQQFVATYQNDPRIQAIRIDVNGAIIQGFAQTMTDAIRPSVPGPEINVHPRPLDYFVPFCFQADNCVQFDDPMAAGSPGSNAEEDRRIKLLIQFNLGDPDRTFIPGNVVGQPHINTPSLRGVWSQAALLHHGMATTIQEAILGPGHPALAEGEAGWAVLQDGKMDVHGSTSALSKEDVAALVRYVENIE</sequence>
<proteinExistence type="predicted"/>
<feature type="domain" description="Cytochrome c" evidence="9">
    <location>
        <begin position="768"/>
        <end position="992"/>
    </location>
</feature>
<dbReference type="PROSITE" id="PS51007">
    <property type="entry name" value="CYTC"/>
    <property type="match status" value="1"/>
</dbReference>
<comment type="subcellular location">
    <subcellularLocation>
        <location evidence="1">Cell envelope</location>
    </subcellularLocation>
</comment>
<evidence type="ECO:0000256" key="2">
    <source>
        <dbReference type="ARBA" id="ARBA00022617"/>
    </source>
</evidence>
<dbReference type="PANTHER" id="PTHR30600:SF9">
    <property type="entry name" value="BLR7738 PROTEIN"/>
    <property type="match status" value="1"/>
</dbReference>
<name>A0ABZ2LJF9_9BACT</name>
<evidence type="ECO:0000256" key="8">
    <source>
        <dbReference type="SAM" id="SignalP"/>
    </source>
</evidence>
<dbReference type="SUPFAM" id="SSF46626">
    <property type="entry name" value="Cytochrome c"/>
    <property type="match status" value="2"/>
</dbReference>
<dbReference type="PANTHER" id="PTHR30600">
    <property type="entry name" value="CYTOCHROME C PEROXIDASE-RELATED"/>
    <property type="match status" value="1"/>
</dbReference>
<keyword evidence="5 6" id="KW-0408">Iron</keyword>
<dbReference type="InterPro" id="IPR015943">
    <property type="entry name" value="WD40/YVTN_repeat-like_dom_sf"/>
</dbReference>
<dbReference type="InterPro" id="IPR051395">
    <property type="entry name" value="Cytochrome_c_Peroxidase/MauG"/>
</dbReference>
<dbReference type="InterPro" id="IPR004852">
    <property type="entry name" value="Di-haem_cyt_c_peroxidsae"/>
</dbReference>
<evidence type="ECO:0000256" key="3">
    <source>
        <dbReference type="ARBA" id="ARBA00022723"/>
    </source>
</evidence>
<reference evidence="10" key="1">
    <citation type="submission" date="2021-12" db="EMBL/GenBank/DDBJ databases">
        <title>Discovery of the Pendulisporaceae a myxobacterial family with distinct sporulation behavior and unique specialized metabolism.</title>
        <authorList>
            <person name="Garcia R."/>
            <person name="Popoff A."/>
            <person name="Bader C.D."/>
            <person name="Loehr J."/>
            <person name="Walesch S."/>
            <person name="Walt C."/>
            <person name="Boldt J."/>
            <person name="Bunk B."/>
            <person name="Haeckl F.J.F.P.J."/>
            <person name="Gunesch A.P."/>
            <person name="Birkelbach J."/>
            <person name="Nuebel U."/>
            <person name="Pietschmann T."/>
            <person name="Bach T."/>
            <person name="Mueller R."/>
        </authorList>
    </citation>
    <scope>NUCLEOTIDE SEQUENCE</scope>
    <source>
        <strain evidence="10">MSr11367</strain>
    </source>
</reference>
<feature type="chain" id="PRO_5045506681" description="Cytochrome c domain-containing protein" evidence="8">
    <location>
        <begin position="23"/>
        <end position="992"/>
    </location>
</feature>
<dbReference type="EMBL" id="CP089983">
    <property type="protein sequence ID" value="WXB09689.1"/>
    <property type="molecule type" value="Genomic_DNA"/>
</dbReference>
<dbReference type="InterPro" id="IPR036909">
    <property type="entry name" value="Cyt_c-like_dom_sf"/>
</dbReference>
<accession>A0ABZ2LJF9</accession>
<dbReference type="Gene3D" id="1.10.760.10">
    <property type="entry name" value="Cytochrome c-like domain"/>
    <property type="match status" value="2"/>
</dbReference>
<keyword evidence="2 6" id="KW-0349">Heme</keyword>